<sequence>MKIPVIIFSIVVALLSQPTISAHHQQSSTNNQTNVIVILSDDQGYGDFSITGNPVIKTPNLDKLATDGIQLTDFHVDPTCSPSRAGLMTGRYSTRVGVWLTFAGRNHLYKEEMTMADVFKANDYSTAIFGKWHLGDNYPFRPTDRGFDQSFIHAGGVAGEVPDYWDNDYFDDTYFDNGKPVKTKGYTTDVWFNQAKKFIKQTQNQHQPFFIYLAANAPHGPFNVEEKFFKPYLEKGVPETRARFYGMIETIDNNVGELRDFLKHNGLAENTLIIYMTDNGTSKGFDGGKNGLPDRGYNANMRGRKTSAFEGGHRAASFWYWPKGGFVGNQTRDKLTAQIDVLPTLIDLLKLETPHPVKFDGSSLKPLLVDKKSGLAKRKMVIHNQAAFGKPLGDGSLIKDKDYVVLQDKWRLVGKALYNLVSDPTQSHNLAKQYPEKAQELQSFYQDWWADVTKHQRLSPTVINPTKQAEITLTSQAWYGDIATYDQAHVRAGVRNRGAWHIDVEVAGNYQVEFSRWPKESGLSFGDIYQKDFSAVKLDQNFDLYKRPAKAIKVESVELVLGQHKEIQKISQQQKVATFEVNLRKGLHNIEGILHTQGQDLSAYYMYLKPIKSSS</sequence>
<name>A0ABS9D373_9ALTE</name>
<evidence type="ECO:0000313" key="7">
    <source>
        <dbReference type="EMBL" id="MCF2946493.1"/>
    </source>
</evidence>
<evidence type="ECO:0000313" key="8">
    <source>
        <dbReference type="Proteomes" id="UP001521137"/>
    </source>
</evidence>
<evidence type="ECO:0000256" key="4">
    <source>
        <dbReference type="ARBA" id="ARBA00022837"/>
    </source>
</evidence>
<organism evidence="7 8">
    <name type="scientific">Paraglaciecola algarum</name>
    <dbReference type="NCBI Taxonomy" id="3050085"/>
    <lineage>
        <taxon>Bacteria</taxon>
        <taxon>Pseudomonadati</taxon>
        <taxon>Pseudomonadota</taxon>
        <taxon>Gammaproteobacteria</taxon>
        <taxon>Alteromonadales</taxon>
        <taxon>Alteromonadaceae</taxon>
        <taxon>Paraglaciecola</taxon>
    </lineage>
</organism>
<reference evidence="7 8" key="1">
    <citation type="submission" date="2022-01" db="EMBL/GenBank/DDBJ databases">
        <title>Paraglaciecola sp. G1-23.</title>
        <authorList>
            <person name="Jin M.S."/>
            <person name="Han D.M."/>
            <person name="Kim H.M."/>
            <person name="Jeon C.O."/>
        </authorList>
    </citation>
    <scope>NUCLEOTIDE SEQUENCE [LARGE SCALE GENOMIC DNA]</scope>
    <source>
        <strain evidence="7 8">G1-23</strain>
    </source>
</reference>
<protein>
    <submittedName>
        <fullName evidence="7">Arylsulfatase</fullName>
    </submittedName>
</protein>
<dbReference type="SUPFAM" id="SSF53649">
    <property type="entry name" value="Alkaline phosphatase-like"/>
    <property type="match status" value="1"/>
</dbReference>
<feature type="signal peptide" evidence="5">
    <location>
        <begin position="1"/>
        <end position="24"/>
    </location>
</feature>
<accession>A0ABS9D373</accession>
<dbReference type="PANTHER" id="PTHR42693">
    <property type="entry name" value="ARYLSULFATASE FAMILY MEMBER"/>
    <property type="match status" value="1"/>
</dbReference>
<dbReference type="PROSITE" id="PS00523">
    <property type="entry name" value="SULFATASE_1"/>
    <property type="match status" value="1"/>
</dbReference>
<keyword evidence="3" id="KW-0378">Hydrolase</keyword>
<dbReference type="Gene3D" id="3.40.720.10">
    <property type="entry name" value="Alkaline Phosphatase, subunit A"/>
    <property type="match status" value="1"/>
</dbReference>
<keyword evidence="4" id="KW-0106">Calcium</keyword>
<keyword evidence="5" id="KW-0732">Signal</keyword>
<dbReference type="CDD" id="cd16146">
    <property type="entry name" value="ARS_like"/>
    <property type="match status" value="1"/>
</dbReference>
<dbReference type="InterPro" id="IPR017850">
    <property type="entry name" value="Alkaline_phosphatase_core_sf"/>
</dbReference>
<dbReference type="RefSeq" id="WP_235310027.1">
    <property type="nucleotide sequence ID" value="NZ_JAKGAS010000001.1"/>
</dbReference>
<gene>
    <name evidence="7" type="ORF">L0668_00060</name>
</gene>
<comment type="similarity">
    <text evidence="1">Belongs to the sulfatase family.</text>
</comment>
<dbReference type="Pfam" id="PF00884">
    <property type="entry name" value="Sulfatase"/>
    <property type="match status" value="1"/>
</dbReference>
<keyword evidence="8" id="KW-1185">Reference proteome</keyword>
<evidence type="ECO:0000256" key="5">
    <source>
        <dbReference type="SAM" id="SignalP"/>
    </source>
</evidence>
<dbReference type="Proteomes" id="UP001521137">
    <property type="component" value="Unassembled WGS sequence"/>
</dbReference>
<evidence type="ECO:0000256" key="3">
    <source>
        <dbReference type="ARBA" id="ARBA00022801"/>
    </source>
</evidence>
<proteinExistence type="inferred from homology"/>
<dbReference type="PANTHER" id="PTHR42693:SF53">
    <property type="entry name" value="ENDO-4-O-SULFATASE"/>
    <property type="match status" value="1"/>
</dbReference>
<comment type="caution">
    <text evidence="7">The sequence shown here is derived from an EMBL/GenBank/DDBJ whole genome shotgun (WGS) entry which is preliminary data.</text>
</comment>
<evidence type="ECO:0000256" key="2">
    <source>
        <dbReference type="ARBA" id="ARBA00022723"/>
    </source>
</evidence>
<evidence type="ECO:0000256" key="1">
    <source>
        <dbReference type="ARBA" id="ARBA00008779"/>
    </source>
</evidence>
<dbReference type="EMBL" id="JAKGAS010000001">
    <property type="protein sequence ID" value="MCF2946493.1"/>
    <property type="molecule type" value="Genomic_DNA"/>
</dbReference>
<dbReference type="InterPro" id="IPR050738">
    <property type="entry name" value="Sulfatase"/>
</dbReference>
<keyword evidence="2" id="KW-0479">Metal-binding</keyword>
<dbReference type="Gene3D" id="3.30.1120.10">
    <property type="match status" value="1"/>
</dbReference>
<feature type="domain" description="Sulfatase N-terminal" evidence="6">
    <location>
        <begin position="34"/>
        <end position="349"/>
    </location>
</feature>
<feature type="chain" id="PRO_5045562654" evidence="5">
    <location>
        <begin position="25"/>
        <end position="615"/>
    </location>
</feature>
<evidence type="ECO:0000259" key="6">
    <source>
        <dbReference type="Pfam" id="PF00884"/>
    </source>
</evidence>
<dbReference type="InterPro" id="IPR000917">
    <property type="entry name" value="Sulfatase_N"/>
</dbReference>
<dbReference type="InterPro" id="IPR024607">
    <property type="entry name" value="Sulfatase_CS"/>
</dbReference>